<organism evidence="1 2">
    <name type="scientific">Brucella intermedia LMG 3301</name>
    <dbReference type="NCBI Taxonomy" id="641118"/>
    <lineage>
        <taxon>Bacteria</taxon>
        <taxon>Pseudomonadati</taxon>
        <taxon>Pseudomonadota</taxon>
        <taxon>Alphaproteobacteria</taxon>
        <taxon>Hyphomicrobiales</taxon>
        <taxon>Brucellaceae</taxon>
        <taxon>Brucella/Ochrobactrum group</taxon>
        <taxon>Brucella</taxon>
    </lineage>
</organism>
<dbReference type="HOGENOM" id="CLU_3170909_0_0_5"/>
<name>C4WHT9_9HYPH</name>
<dbReference type="EMBL" id="ACQA01000001">
    <property type="protein sequence ID" value="EEQ96605.1"/>
    <property type="molecule type" value="Genomic_DNA"/>
</dbReference>
<dbReference type="AlphaFoldDB" id="C4WHT9"/>
<protein>
    <submittedName>
        <fullName evidence="1">Uncharacterized protein</fullName>
    </submittedName>
</protein>
<dbReference type="Proteomes" id="UP000004386">
    <property type="component" value="Unassembled WGS sequence"/>
</dbReference>
<gene>
    <name evidence="1" type="ORF">OINT_1002054</name>
</gene>
<evidence type="ECO:0000313" key="1">
    <source>
        <dbReference type="EMBL" id="EEQ96605.1"/>
    </source>
</evidence>
<proteinExistence type="predicted"/>
<evidence type="ECO:0000313" key="2">
    <source>
        <dbReference type="Proteomes" id="UP000004386"/>
    </source>
</evidence>
<reference evidence="1 2" key="1">
    <citation type="submission" date="2009-05" db="EMBL/GenBank/DDBJ databases">
        <authorList>
            <person name="Setubal J.C."/>
            <person name="Boyle S."/>
            <person name="Crasta O.R."/>
            <person name="Gillespie J.J."/>
            <person name="Kenyon R.W."/>
            <person name="Lu J."/>
            <person name="Mane S."/>
            <person name="Nagrani S."/>
            <person name="Shallom J.M."/>
            <person name="Shallom S."/>
            <person name="Shukla M."/>
            <person name="Snyder E.E."/>
            <person name="Sobral B.W."/>
            <person name="Wattam A.R."/>
            <person name="Will R."/>
            <person name="Williams K."/>
            <person name="Yoo H."/>
            <person name="Munk C."/>
            <person name="Tapia R."/>
            <person name="Green L."/>
            <person name="Rogers Y."/>
            <person name="Detter J.C."/>
            <person name="Bruce D."/>
            <person name="Brettin T.S."/>
            <person name="Tsolis R."/>
        </authorList>
    </citation>
    <scope>NUCLEOTIDE SEQUENCE [LARGE SCALE GENOMIC DNA]</scope>
    <source>
        <strain evidence="1 2">LMG 3301</strain>
    </source>
</reference>
<sequence>MQSMSDIFGAAFSEAAPISFRPLYKERNRLHKASQQGEFCHYFTASF</sequence>
<comment type="caution">
    <text evidence="1">The sequence shown here is derived from an EMBL/GenBank/DDBJ whole genome shotgun (WGS) entry which is preliminary data.</text>
</comment>
<accession>C4WHT9</accession>